<dbReference type="EMBL" id="FMSP01000001">
    <property type="protein sequence ID" value="SCV66996.1"/>
    <property type="molecule type" value="Genomic_DNA"/>
</dbReference>
<keyword evidence="5" id="KW-1185">Reference proteome</keyword>
<accession>A0A238F7C3</accession>
<feature type="domain" description="Glyoxal oxidase N-terminal" evidence="2">
    <location>
        <begin position="278"/>
        <end position="461"/>
    </location>
</feature>
<dbReference type="InterPro" id="IPR015202">
    <property type="entry name" value="GO-like_E_set"/>
</dbReference>
<gene>
    <name evidence="4" type="ORF">BQ2448_5642</name>
</gene>
<evidence type="ECO:0000259" key="3">
    <source>
        <dbReference type="Pfam" id="PF09118"/>
    </source>
</evidence>
<dbReference type="PANTHER" id="PTHR32208:SF96">
    <property type="entry name" value="GLYOXAL OXIDASE"/>
    <property type="match status" value="1"/>
</dbReference>
<proteinExistence type="predicted"/>
<evidence type="ECO:0000313" key="5">
    <source>
        <dbReference type="Proteomes" id="UP000198372"/>
    </source>
</evidence>
<organism evidence="4 5">
    <name type="scientific">Microbotryum intermedium</name>
    <dbReference type="NCBI Taxonomy" id="269621"/>
    <lineage>
        <taxon>Eukaryota</taxon>
        <taxon>Fungi</taxon>
        <taxon>Dikarya</taxon>
        <taxon>Basidiomycota</taxon>
        <taxon>Pucciniomycotina</taxon>
        <taxon>Microbotryomycetes</taxon>
        <taxon>Microbotryales</taxon>
        <taxon>Microbotryaceae</taxon>
        <taxon>Microbotryum</taxon>
    </lineage>
</organism>
<dbReference type="PANTHER" id="PTHR32208">
    <property type="entry name" value="SECRETED PROTEIN-RELATED"/>
    <property type="match status" value="1"/>
</dbReference>
<dbReference type="InterPro" id="IPR013783">
    <property type="entry name" value="Ig-like_fold"/>
</dbReference>
<evidence type="ECO:0000256" key="1">
    <source>
        <dbReference type="ARBA" id="ARBA00022729"/>
    </source>
</evidence>
<keyword evidence="1" id="KW-0732">Signal</keyword>
<name>A0A238F7C3_9BASI</name>
<protein>
    <submittedName>
        <fullName evidence="4">BQ2448_5642 protein</fullName>
    </submittedName>
</protein>
<dbReference type="Pfam" id="PF07250">
    <property type="entry name" value="Glyoxal_oxid_N"/>
    <property type="match status" value="1"/>
</dbReference>
<dbReference type="InterPro" id="IPR014756">
    <property type="entry name" value="Ig_E-set"/>
</dbReference>
<dbReference type="InterPro" id="IPR009880">
    <property type="entry name" value="Glyoxal_oxidase_N"/>
</dbReference>
<dbReference type="STRING" id="269621.A0A238F7C3"/>
<dbReference type="AlphaFoldDB" id="A0A238F7C3"/>
<dbReference type="Gene3D" id="2.60.40.10">
    <property type="entry name" value="Immunoglobulins"/>
    <property type="match status" value="1"/>
</dbReference>
<dbReference type="Pfam" id="PF09118">
    <property type="entry name" value="GO-like_E_set"/>
    <property type="match status" value="1"/>
</dbReference>
<evidence type="ECO:0000313" key="4">
    <source>
        <dbReference type="EMBL" id="SCV66996.1"/>
    </source>
</evidence>
<dbReference type="Gene3D" id="2.130.10.80">
    <property type="entry name" value="Galactose oxidase/kelch, beta-propeller"/>
    <property type="match status" value="2"/>
</dbReference>
<evidence type="ECO:0000259" key="2">
    <source>
        <dbReference type="Pfam" id="PF07250"/>
    </source>
</evidence>
<dbReference type="InterPro" id="IPR037293">
    <property type="entry name" value="Gal_Oxidase_central_sf"/>
</dbReference>
<feature type="domain" description="Galactose oxidase-like Early set" evidence="3">
    <location>
        <begin position="495"/>
        <end position="591"/>
    </location>
</feature>
<dbReference type="Proteomes" id="UP000198372">
    <property type="component" value="Unassembled WGS sequence"/>
</dbReference>
<reference evidence="5" key="1">
    <citation type="submission" date="2016-09" db="EMBL/GenBank/DDBJ databases">
        <authorList>
            <person name="Jeantristanb JTB J.-T."/>
            <person name="Ricardo R."/>
        </authorList>
    </citation>
    <scope>NUCLEOTIDE SEQUENCE [LARGE SCALE GENOMIC DNA]</scope>
</reference>
<dbReference type="SUPFAM" id="SSF50965">
    <property type="entry name" value="Galactose oxidase, central domain"/>
    <property type="match status" value="1"/>
</dbReference>
<dbReference type="SUPFAM" id="SSF81296">
    <property type="entry name" value="E set domains"/>
    <property type="match status" value="1"/>
</dbReference>
<dbReference type="InterPro" id="IPR011043">
    <property type="entry name" value="Gal_Oxase/kelch_b-propeller"/>
</dbReference>
<dbReference type="OrthoDB" id="2019572at2759"/>
<sequence length="599" mass="64639">MKTRPTRDGLEHVPNTLRIVIILLFVACFVTGSLAQIQIPVQHSAGSSSGKLVQRTFGRKTVISPRALGKAWKGNSTFVNGQDLGVGAMQVSLVSDDELISKSNASFIIFLAHFTYLRLIVPNNPPVFDKAEANPLQVNGHSAWGQLYTLSTGKTKALDLITNSFCAAGGWLSNGTLLSIGGNVIDPANPVATNGNTALRFFTPCAPGGDCQVHEYPDIHLTSIRWYASTVRLPDGSIIIIGGTVQGGFNNAPDIDNPTIEFYPPKGDGKQIYFQFLHDWKTNQEYRLPDLPNGVMATYPASAASALLPLTIKNKYSAEILICGGSTQDLDNPNSLSVQAPTSTQCARIKIVGKESVGGWQLEQMPSARIMGDAILMPDGKVLIINGAHTGFCGYFNAVDQVGSSNAANPAFQPILYDPLAASGSRFSTNFPASQTERLYHSSATLVPDGSVFTAGSNPNANASPWSRHGRMALGQLGRVYNTEYLQPPYMSLPRPTFSGQPKKLLYKAQVTFSYTAPKGTKTIRAVINDIGYSTHGVHMNQRWLELKVLSAKDGKITLQGPPGPTYYPPGYGWLWILADDVPSKGKRVMVGKGKGQFF</sequence>